<feature type="domain" description="J" evidence="2">
    <location>
        <begin position="12"/>
        <end position="70"/>
    </location>
</feature>
<dbReference type="GO" id="GO:0005737">
    <property type="term" value="C:cytoplasm"/>
    <property type="evidence" value="ECO:0007669"/>
    <property type="project" value="TreeGrafter"/>
</dbReference>
<dbReference type="PANTHER" id="PTHR45504:SF3">
    <property type="entry name" value="CHAPERONE DNAJ-DOMAIN SUPERFAMILY PROTEIN"/>
    <property type="match status" value="1"/>
</dbReference>
<accession>A0A4Y9YXP7</accession>
<feature type="compositionally biased region" description="Basic residues" evidence="1">
    <location>
        <begin position="392"/>
        <end position="403"/>
    </location>
</feature>
<dbReference type="Gene3D" id="1.10.287.110">
    <property type="entry name" value="DnaJ domain"/>
    <property type="match status" value="1"/>
</dbReference>
<keyword evidence="4" id="KW-1185">Reference proteome</keyword>
<evidence type="ECO:0000259" key="2">
    <source>
        <dbReference type="PROSITE" id="PS50076"/>
    </source>
</evidence>
<sequence length="611" mass="68247">MPVPVFTTNKIDAFATLGLHYDASPEEIKLAYKKLALRWHPDRHLYDKEAATQKFIEARLARLNLRGPADHRHGPLRSTPKKSPSPRHASMPEEHSSKKTPPPRYRKVSEEPPKHSPPPHYERMDDEHMRPPLRSPGTRYATMPDETFPKQSPGARYATMPEEYPPKRSPGPRFATMPEEHYAPKKSPGPTYATMPEEKRSHKRSPGPTYATMPEEKRSHKRSPGPKHAAMPEEKHSHKRSPGPKHATMPEEHRSSKRSPGPQYAAMPGEHRSHSSKKSPSPRYATMPGEHPTHSSKKSPSPRYATMPDESVYASKRSPGARFASMPDTTPPVTPSFKPAKLRKERSPKQPSPPRRHSDTNVPRAAPPYMPSSSHSSRAHSSYSRSDPGHDHQHHSHHHKSSRAPRAAREYSKGHESEFSDYVEIKHHDVPLGDPLAPITPRRARAARERRQGLGVPARAHARGALPGHDAALPHHPTPGRAWARGREHHRDRHPAWDDGPARASLPCRASCSSDLLMCVEIPWSGIDEAEMRGGSVCFVGLGGEDIVVPMPESLADATRGTCVKGKGMPVSRGGKIVEYGDLYIRWDFFVPGKATSSKWSTLKKAMNFRL</sequence>
<dbReference type="PANTHER" id="PTHR45504">
    <property type="entry name" value="CHAPERONE DNAJ-DOMAIN SUPERFAMILY PROTEIN"/>
    <property type="match status" value="1"/>
</dbReference>
<name>A0A4Y9YXP7_9AGAM</name>
<evidence type="ECO:0000256" key="1">
    <source>
        <dbReference type="SAM" id="MobiDB-lite"/>
    </source>
</evidence>
<dbReference type="PROSITE" id="PS50076">
    <property type="entry name" value="DNAJ_2"/>
    <property type="match status" value="1"/>
</dbReference>
<feature type="compositionally biased region" description="Low complexity" evidence="1">
    <location>
        <begin position="371"/>
        <end position="386"/>
    </location>
</feature>
<dbReference type="InterPro" id="IPR001623">
    <property type="entry name" value="DnaJ_domain"/>
</dbReference>
<dbReference type="Gene3D" id="2.60.260.20">
    <property type="entry name" value="Urease metallochaperone UreE, N-terminal domain"/>
    <property type="match status" value="1"/>
</dbReference>
<comment type="caution">
    <text evidence="3">The sequence shown here is derived from an EMBL/GenBank/DDBJ whole genome shotgun (WGS) entry which is preliminary data.</text>
</comment>
<protein>
    <recommendedName>
        <fullName evidence="2">J domain-containing protein</fullName>
    </recommendedName>
</protein>
<dbReference type="STRING" id="205917.A0A4Y9YXP7"/>
<dbReference type="Proteomes" id="UP000298327">
    <property type="component" value="Unassembled WGS sequence"/>
</dbReference>
<evidence type="ECO:0000313" key="4">
    <source>
        <dbReference type="Proteomes" id="UP000298327"/>
    </source>
</evidence>
<feature type="region of interest" description="Disordered" evidence="1">
    <location>
        <begin position="66"/>
        <end position="415"/>
    </location>
</feature>
<dbReference type="InterPro" id="IPR036869">
    <property type="entry name" value="J_dom_sf"/>
</dbReference>
<dbReference type="CDD" id="cd06257">
    <property type="entry name" value="DnaJ"/>
    <property type="match status" value="1"/>
</dbReference>
<dbReference type="Pfam" id="PF00226">
    <property type="entry name" value="DnaJ"/>
    <property type="match status" value="1"/>
</dbReference>
<dbReference type="PRINTS" id="PR00625">
    <property type="entry name" value="JDOMAIN"/>
</dbReference>
<feature type="compositionally biased region" description="Basic and acidic residues" evidence="1">
    <location>
        <begin position="107"/>
        <end position="130"/>
    </location>
</feature>
<dbReference type="OrthoDB" id="10250354at2759"/>
<dbReference type="SUPFAM" id="SSF46565">
    <property type="entry name" value="Chaperone J-domain"/>
    <property type="match status" value="1"/>
</dbReference>
<organism evidence="3 4">
    <name type="scientific">Dentipellis fragilis</name>
    <dbReference type="NCBI Taxonomy" id="205917"/>
    <lineage>
        <taxon>Eukaryota</taxon>
        <taxon>Fungi</taxon>
        <taxon>Dikarya</taxon>
        <taxon>Basidiomycota</taxon>
        <taxon>Agaricomycotina</taxon>
        <taxon>Agaricomycetes</taxon>
        <taxon>Russulales</taxon>
        <taxon>Hericiaceae</taxon>
        <taxon>Dentipellis</taxon>
    </lineage>
</organism>
<reference evidence="3 4" key="1">
    <citation type="submission" date="2019-02" db="EMBL/GenBank/DDBJ databases">
        <title>Genome sequencing of the rare red list fungi Dentipellis fragilis.</title>
        <authorList>
            <person name="Buettner E."/>
            <person name="Kellner H."/>
        </authorList>
    </citation>
    <scope>NUCLEOTIDE SEQUENCE [LARGE SCALE GENOMIC DNA]</scope>
    <source>
        <strain evidence="3 4">DSM 105465</strain>
    </source>
</reference>
<proteinExistence type="predicted"/>
<dbReference type="AlphaFoldDB" id="A0A4Y9YXP7"/>
<gene>
    <name evidence="3" type="ORF">EVG20_g4748</name>
</gene>
<evidence type="ECO:0000313" key="3">
    <source>
        <dbReference type="EMBL" id="TFY66341.1"/>
    </source>
</evidence>
<dbReference type="EMBL" id="SEOQ01000256">
    <property type="protein sequence ID" value="TFY66341.1"/>
    <property type="molecule type" value="Genomic_DNA"/>
</dbReference>
<dbReference type="GO" id="GO:0005634">
    <property type="term" value="C:nucleus"/>
    <property type="evidence" value="ECO:0007669"/>
    <property type="project" value="TreeGrafter"/>
</dbReference>